<organism evidence="1 2">
    <name type="scientific">Bremerella cremea</name>
    <dbReference type="NCBI Taxonomy" id="1031537"/>
    <lineage>
        <taxon>Bacteria</taxon>
        <taxon>Pseudomonadati</taxon>
        <taxon>Planctomycetota</taxon>
        <taxon>Planctomycetia</taxon>
        <taxon>Pirellulales</taxon>
        <taxon>Pirellulaceae</taxon>
        <taxon>Bremerella</taxon>
    </lineage>
</organism>
<sequence>MENRWLFQRAVSRDPLSLLYFQSNLYSYADSQPVVRLDPYGLYSPFDNADTVPFADYFIWLIEEIEQHKGRKLSFSETKVIGETLQQGCVGVVGTQLGYKNNEWTKKLTHCYKDVGAAIKKSTAMQKDNTCCPKGEKNIAGKPASPRIVWIQFSNDANTPIPEKDGVYDLSGDPVYKEIDTHVGGKDTGPNFDYKNWEGFWKKWLGANHGGVGMEVNVCNSLRAAIDEGERVGLESSFYCIVCESEMK</sequence>
<dbReference type="OrthoDB" id="5445630at2"/>
<evidence type="ECO:0000313" key="1">
    <source>
        <dbReference type="EMBL" id="RCS48295.1"/>
    </source>
</evidence>
<gene>
    <name evidence="1" type="ORF">DTL42_13500</name>
</gene>
<dbReference type="RefSeq" id="WP_114369265.1">
    <property type="nucleotide sequence ID" value="NZ_QPEX01000026.1"/>
</dbReference>
<dbReference type="Proteomes" id="UP000253562">
    <property type="component" value="Unassembled WGS sequence"/>
</dbReference>
<dbReference type="EMBL" id="QPEX01000026">
    <property type="protein sequence ID" value="RCS48295.1"/>
    <property type="molecule type" value="Genomic_DNA"/>
</dbReference>
<dbReference type="AlphaFoldDB" id="A0A368KQG1"/>
<evidence type="ECO:0000313" key="2">
    <source>
        <dbReference type="Proteomes" id="UP000253562"/>
    </source>
</evidence>
<protein>
    <submittedName>
        <fullName evidence="1">Uncharacterized protein</fullName>
    </submittedName>
</protein>
<comment type="caution">
    <text evidence="1">The sequence shown here is derived from an EMBL/GenBank/DDBJ whole genome shotgun (WGS) entry which is preliminary data.</text>
</comment>
<reference evidence="1 2" key="1">
    <citation type="submission" date="2018-07" db="EMBL/GenBank/DDBJ databases">
        <title>Comparative genomes isolates from brazilian mangrove.</title>
        <authorList>
            <person name="De Araujo J.E."/>
            <person name="Taketani R.G."/>
            <person name="Silva M.C.P."/>
            <person name="Lourenco M.V."/>
            <person name="Oliveira V.M."/>
            <person name="Andreote F.D."/>
        </authorList>
    </citation>
    <scope>NUCLEOTIDE SEQUENCE [LARGE SCALE GENOMIC DNA]</scope>
    <source>
        <strain evidence="1 2">HEX PRIS-MGV</strain>
    </source>
</reference>
<proteinExistence type="predicted"/>
<accession>A0A368KQG1</accession>
<name>A0A368KQG1_9BACT</name>